<proteinExistence type="predicted"/>
<dbReference type="GO" id="GO:0016020">
    <property type="term" value="C:membrane"/>
    <property type="evidence" value="ECO:0007669"/>
    <property type="project" value="InterPro"/>
</dbReference>
<dbReference type="Proteomes" id="UP000314982">
    <property type="component" value="Unassembled WGS sequence"/>
</dbReference>
<protein>
    <recommendedName>
        <fullName evidence="4">LRRNT domain-containing protein</fullName>
    </recommendedName>
</protein>
<evidence type="ECO:0000313" key="2">
    <source>
        <dbReference type="Ensembl" id="ENSHHUP00000070109.1"/>
    </source>
</evidence>
<keyword evidence="1" id="KW-0732">Signal</keyword>
<reference evidence="2" key="3">
    <citation type="submission" date="2025-09" db="UniProtKB">
        <authorList>
            <consortium name="Ensembl"/>
        </authorList>
    </citation>
    <scope>IDENTIFICATION</scope>
</reference>
<dbReference type="STRING" id="62062.ENSHHUP00000070109"/>
<keyword evidence="3" id="KW-1185">Reference proteome</keyword>
<sequence>MSEDIHSVMYLKMNLIIRMFILCIASPVNTTDNIDVCPTSCDCTKWDSTKTVSCFEIDVLPAFHPSTKELWLVETRLTSISQDAFANLINISHIYISDDESLRSLERHSFHKLPKAIHMGIFNTGLPSFPALGQIHSSQDDFIL</sequence>
<evidence type="ECO:0000313" key="3">
    <source>
        <dbReference type="Proteomes" id="UP000314982"/>
    </source>
</evidence>
<dbReference type="InterPro" id="IPR001611">
    <property type="entry name" value="Leu-rich_rpt"/>
</dbReference>
<dbReference type="AlphaFoldDB" id="A0A4W5QCC1"/>
<dbReference type="InterPro" id="IPR002274">
    <property type="entry name" value="TSH_rcpt"/>
</dbReference>
<dbReference type="Pfam" id="PF13855">
    <property type="entry name" value="LRR_8"/>
    <property type="match status" value="1"/>
</dbReference>
<dbReference type="Ensembl" id="ENSHHUT00000072441.1">
    <property type="protein sequence ID" value="ENSHHUP00000070109.1"/>
    <property type="gene ID" value="ENSHHUG00000041256.1"/>
</dbReference>
<dbReference type="PRINTS" id="PR01145">
    <property type="entry name" value="TSHRECEPTOR"/>
</dbReference>
<evidence type="ECO:0000256" key="1">
    <source>
        <dbReference type="SAM" id="SignalP"/>
    </source>
</evidence>
<reference evidence="3" key="1">
    <citation type="submission" date="2018-06" db="EMBL/GenBank/DDBJ databases">
        <title>Genome assembly of Danube salmon.</title>
        <authorList>
            <person name="Macqueen D.J."/>
            <person name="Gundappa M.K."/>
        </authorList>
    </citation>
    <scope>NUCLEOTIDE SEQUENCE [LARGE SCALE GENOMIC DNA]</scope>
</reference>
<accession>A0A4W5QCC1</accession>
<dbReference type="SUPFAM" id="SSF52058">
    <property type="entry name" value="L domain-like"/>
    <property type="match status" value="1"/>
</dbReference>
<dbReference type="Gene3D" id="3.80.10.10">
    <property type="entry name" value="Ribonuclease Inhibitor"/>
    <property type="match status" value="1"/>
</dbReference>
<feature type="chain" id="PRO_5021414734" description="LRRNT domain-containing protein" evidence="1">
    <location>
        <begin position="31"/>
        <end position="144"/>
    </location>
</feature>
<organism evidence="2 3">
    <name type="scientific">Hucho hucho</name>
    <name type="common">huchen</name>
    <dbReference type="NCBI Taxonomy" id="62062"/>
    <lineage>
        <taxon>Eukaryota</taxon>
        <taxon>Metazoa</taxon>
        <taxon>Chordata</taxon>
        <taxon>Craniata</taxon>
        <taxon>Vertebrata</taxon>
        <taxon>Euteleostomi</taxon>
        <taxon>Actinopterygii</taxon>
        <taxon>Neopterygii</taxon>
        <taxon>Teleostei</taxon>
        <taxon>Protacanthopterygii</taxon>
        <taxon>Salmoniformes</taxon>
        <taxon>Salmonidae</taxon>
        <taxon>Salmoninae</taxon>
        <taxon>Hucho</taxon>
    </lineage>
</organism>
<dbReference type="GO" id="GO:0004996">
    <property type="term" value="F:thyroid-stimulating hormone receptor activity"/>
    <property type="evidence" value="ECO:0007669"/>
    <property type="project" value="InterPro"/>
</dbReference>
<reference evidence="2" key="2">
    <citation type="submission" date="2025-08" db="UniProtKB">
        <authorList>
            <consortium name="Ensembl"/>
        </authorList>
    </citation>
    <scope>IDENTIFICATION</scope>
</reference>
<evidence type="ECO:0008006" key="4">
    <source>
        <dbReference type="Google" id="ProtNLM"/>
    </source>
</evidence>
<dbReference type="InterPro" id="IPR032675">
    <property type="entry name" value="LRR_dom_sf"/>
</dbReference>
<name>A0A4W5QCC1_9TELE</name>
<feature type="signal peptide" evidence="1">
    <location>
        <begin position="1"/>
        <end position="30"/>
    </location>
</feature>